<feature type="compositionally biased region" description="Low complexity" evidence="1">
    <location>
        <begin position="409"/>
        <end position="422"/>
    </location>
</feature>
<reference evidence="2 3" key="1">
    <citation type="submission" date="2024-01" db="EMBL/GenBank/DDBJ databases">
        <title>The complete chloroplast genome sequence of Lithospermum erythrorhizon: insights into the phylogenetic relationship among Boraginaceae species and the maternal lineages of purple gromwells.</title>
        <authorList>
            <person name="Okada T."/>
            <person name="Watanabe K."/>
        </authorList>
    </citation>
    <scope>NUCLEOTIDE SEQUENCE [LARGE SCALE GENOMIC DNA]</scope>
</reference>
<protein>
    <submittedName>
        <fullName evidence="2">Uncharacterized protein</fullName>
    </submittedName>
</protein>
<organism evidence="2 3">
    <name type="scientific">Lithospermum erythrorhizon</name>
    <name type="common">Purple gromwell</name>
    <name type="synonym">Lithospermum officinale var. erythrorhizon</name>
    <dbReference type="NCBI Taxonomy" id="34254"/>
    <lineage>
        <taxon>Eukaryota</taxon>
        <taxon>Viridiplantae</taxon>
        <taxon>Streptophyta</taxon>
        <taxon>Embryophyta</taxon>
        <taxon>Tracheophyta</taxon>
        <taxon>Spermatophyta</taxon>
        <taxon>Magnoliopsida</taxon>
        <taxon>eudicotyledons</taxon>
        <taxon>Gunneridae</taxon>
        <taxon>Pentapetalae</taxon>
        <taxon>asterids</taxon>
        <taxon>lamiids</taxon>
        <taxon>Boraginales</taxon>
        <taxon>Boraginaceae</taxon>
        <taxon>Boraginoideae</taxon>
        <taxon>Lithospermeae</taxon>
        <taxon>Lithospermum</taxon>
    </lineage>
</organism>
<dbReference type="EMBL" id="BAABME010008049">
    <property type="protein sequence ID" value="GAA0172277.1"/>
    <property type="molecule type" value="Genomic_DNA"/>
</dbReference>
<sequence>MKFVREEVPSPMKEDDDIIIVSSTFSRQRIRFSVTALEKKKAALGLGGDLDESMEHSITVDVEELERKPRIEREVGKEKGPVRLRNQGRLQKRTKGMVISEPKSSGKGDKFVIDDIVESGQEGDGQSLRLRAKGKLRVNDGRNRINNRRIAKNVDEVSMDGVDFCGEEHEARWKFVCARNILPERFLSEVTYNNQTHIDILQEGGLLGIMFDIRSHWPQLIREFISDLSEEITDPTSPMFHKVKLRGHVFKFSPILINKHYGLRDEGATGATLKLGDIIEELIGKVLTAWPTKGQLQASHMSLSLLITQHLNVLKKEDELGEDAKPLTISDKLMKGKHVLDVEFNEANQTEPKPEGEVAGMLFKVYEEELLRVEYEIQTKIVLASEMKAKIHALKLRVPPAVNASTDHPVPVATTTTNPPTADKTSTSHV</sequence>
<feature type="region of interest" description="Disordered" evidence="1">
    <location>
        <begin position="403"/>
        <end position="430"/>
    </location>
</feature>
<evidence type="ECO:0000313" key="3">
    <source>
        <dbReference type="Proteomes" id="UP001454036"/>
    </source>
</evidence>
<evidence type="ECO:0000313" key="2">
    <source>
        <dbReference type="EMBL" id="GAA0172277.1"/>
    </source>
</evidence>
<gene>
    <name evidence="2" type="ORF">LIER_26130</name>
</gene>
<keyword evidence="3" id="KW-1185">Reference proteome</keyword>
<dbReference type="Proteomes" id="UP001454036">
    <property type="component" value="Unassembled WGS sequence"/>
</dbReference>
<accession>A0AAV3RBA4</accession>
<dbReference type="AlphaFoldDB" id="A0AAV3RBA4"/>
<proteinExistence type="predicted"/>
<name>A0AAV3RBA4_LITER</name>
<comment type="caution">
    <text evidence="2">The sequence shown here is derived from an EMBL/GenBank/DDBJ whole genome shotgun (WGS) entry which is preliminary data.</text>
</comment>
<evidence type="ECO:0000256" key="1">
    <source>
        <dbReference type="SAM" id="MobiDB-lite"/>
    </source>
</evidence>